<proteinExistence type="predicted"/>
<gene>
    <name evidence="1" type="ORF">RHOBADRAFT_51218</name>
</gene>
<sequence length="444" mass="49145">MRVCGPRCQRILWPAHRTLCGRDPTFFYLPGLTPVEADWLERVKDEPFSLSGKTFVEYVTALTPGLTWKDLVAIVSSDTTSSTLADAMRNTLLVHAFFHLDLMLRNSVGPSPLWHSFATLAVPTFVHCSRHLGSQLGADLWRVTNDVLRQVLVYAALPGAVADPALEMGLDECVRLEILAQARVVEAVARAQVAQAAKDVLVANSVAHLEVLKDKLAALRPTHEPLCGRDPDVFYLAPLSPADLEQLERTKGDTFPVTGDSFEHYIEKLFKVRPWPTFISLVTSTEPTSPSHATARNNLLAYSYLHLGAPILAQPGLPALPPWHLFGCLAADWIQRCTRPRPDTGVPDCPSRDANRVLNGLLRQELVRATIESAARGPDPAIDEFEARLWEVVACGRTLKELERAELGDEARTRLVKEFKEGVLDPRANALLERTMQDAQVQPI</sequence>
<reference evidence="1 2" key="1">
    <citation type="journal article" date="2015" name="Front. Microbiol.">
        <title>Genome sequence of the plant growth promoting endophytic yeast Rhodotorula graminis WP1.</title>
        <authorList>
            <person name="Firrincieli A."/>
            <person name="Otillar R."/>
            <person name="Salamov A."/>
            <person name="Schmutz J."/>
            <person name="Khan Z."/>
            <person name="Redman R.S."/>
            <person name="Fleck N.D."/>
            <person name="Lindquist E."/>
            <person name="Grigoriev I.V."/>
            <person name="Doty S.L."/>
        </authorList>
    </citation>
    <scope>NUCLEOTIDE SEQUENCE [LARGE SCALE GENOMIC DNA]</scope>
    <source>
        <strain evidence="1 2">WP1</strain>
    </source>
</reference>
<organism evidence="1 2">
    <name type="scientific">Rhodotorula graminis (strain WP1)</name>
    <dbReference type="NCBI Taxonomy" id="578459"/>
    <lineage>
        <taxon>Eukaryota</taxon>
        <taxon>Fungi</taxon>
        <taxon>Dikarya</taxon>
        <taxon>Basidiomycota</taxon>
        <taxon>Pucciniomycotina</taxon>
        <taxon>Microbotryomycetes</taxon>
        <taxon>Sporidiobolales</taxon>
        <taxon>Sporidiobolaceae</taxon>
        <taxon>Rhodotorula</taxon>
    </lineage>
</organism>
<evidence type="ECO:0000313" key="1">
    <source>
        <dbReference type="EMBL" id="KPV77346.1"/>
    </source>
</evidence>
<dbReference type="GeneID" id="28976169"/>
<dbReference type="AlphaFoldDB" id="A0A194SD74"/>
<dbReference type="STRING" id="578459.A0A194SD74"/>
<name>A0A194SD74_RHOGW</name>
<dbReference type="Proteomes" id="UP000053890">
    <property type="component" value="Unassembled WGS sequence"/>
</dbReference>
<dbReference type="EMBL" id="KQ474074">
    <property type="protein sequence ID" value="KPV77346.1"/>
    <property type="molecule type" value="Genomic_DNA"/>
</dbReference>
<protein>
    <submittedName>
        <fullName evidence="1">Uncharacterized protein</fullName>
    </submittedName>
</protein>
<dbReference type="RefSeq" id="XP_018273395.1">
    <property type="nucleotide sequence ID" value="XM_018415721.1"/>
</dbReference>
<keyword evidence="2" id="KW-1185">Reference proteome</keyword>
<accession>A0A194SD74</accession>
<evidence type="ECO:0000313" key="2">
    <source>
        <dbReference type="Proteomes" id="UP000053890"/>
    </source>
</evidence>